<dbReference type="AlphaFoldDB" id="I6RZY9"/>
<organism evidence="1 2">
    <name type="scientific">Enterococcus hirae (strain ATCC 9790 / DSM 20160 / JCM 8729 / LMG 6399 / NBRC 3181 / NCIMB 6459 / NCDO 1258 / NCTC 12367 / WDCM 00089 / R)</name>
    <dbReference type="NCBI Taxonomy" id="768486"/>
    <lineage>
        <taxon>Bacteria</taxon>
        <taxon>Bacillati</taxon>
        <taxon>Bacillota</taxon>
        <taxon>Bacilli</taxon>
        <taxon>Lactobacillales</taxon>
        <taxon>Enterococcaceae</taxon>
        <taxon>Enterococcus</taxon>
    </lineage>
</organism>
<protein>
    <submittedName>
        <fullName evidence="1">Uncharacterized protein</fullName>
    </submittedName>
</protein>
<dbReference type="HOGENOM" id="CLU_3117639_0_0_9"/>
<proteinExistence type="predicted"/>
<dbReference type="KEGG" id="ehr:EHR_05010"/>
<gene>
    <name evidence="1" type="ordered locus">EHR_05010</name>
</gene>
<accession>I6RZY9</accession>
<dbReference type="EMBL" id="CP003504">
    <property type="protein sequence ID" value="AFM69960.1"/>
    <property type="molecule type" value="Genomic_DNA"/>
</dbReference>
<keyword evidence="2" id="KW-1185">Reference proteome</keyword>
<name>I6RZY9_ENTHA</name>
<evidence type="ECO:0000313" key="1">
    <source>
        <dbReference type="EMBL" id="AFM69960.1"/>
    </source>
</evidence>
<reference evidence="1 2" key="1">
    <citation type="journal article" date="2012" name="J. Bacteriol.">
        <title>Genome sequence of Enterococcus hirae (Streptococcus faecalis) ATCC 9790, a model organism for the study of ion transport, bioenergetics, and copper homeostasis.</title>
        <authorList>
            <person name="Gaechter T."/>
            <person name="Wunderlin C."/>
            <person name="Schmidheini T."/>
            <person name="Solioz M."/>
        </authorList>
    </citation>
    <scope>NUCLEOTIDE SEQUENCE [LARGE SCALE GENOMIC DNA]</scope>
    <source>
        <strain evidence="2">ATCC 9790 / DSM 20160 / JCM 8729 / LMG 6399 / NBRC 3181 / NCIMB 6459 / NCDO 1258 / NCTC 12367 / WDCM 00089 / R</strain>
    </source>
</reference>
<sequence length="50" mass="6017">MKWLINRKLNNRNAEKAIINEKHVKSERFSLIGLERSITLKMLIKQLFSY</sequence>
<evidence type="ECO:0000313" key="2">
    <source>
        <dbReference type="Proteomes" id="UP000002895"/>
    </source>
</evidence>
<dbReference type="Proteomes" id="UP000002895">
    <property type="component" value="Chromosome"/>
</dbReference>